<keyword evidence="3 4" id="KW-0418">Kinase</keyword>
<name>A0AAW9I7U9_CLOPF</name>
<accession>A0AAW9I7U9</accession>
<feature type="non-terminal residue" evidence="4">
    <location>
        <position position="217"/>
    </location>
</feature>
<evidence type="ECO:0000313" key="4">
    <source>
        <dbReference type="EMBL" id="MDZ5000518.1"/>
    </source>
</evidence>
<sequence length="217" mass="24158">LNYKLTGKFIDSCANMIGHIPFDSKSRGWMGANNIKRCIFDVEKEKLCDLVEPGEIIGEISLEASEMTGIETHLSLIATGSDKGCETLGLSCSTPNKAAISFGTTATIQLTTDRYMEPLPFIPAYPAVLKNHYNPEVQIYRGYWLISWFKKEFAAKEVEQAKEKGIDPEELLNERLKEIPPGCNGLIFQPYFTPGVVMPKARGAIIGFSDIHTRTHI</sequence>
<protein>
    <submittedName>
        <fullName evidence="4">Carbohydrate kinase</fullName>
    </submittedName>
</protein>
<gene>
    <name evidence="4" type="ORF">GNF79_15865</name>
</gene>
<evidence type="ECO:0000256" key="2">
    <source>
        <dbReference type="ARBA" id="ARBA00022679"/>
    </source>
</evidence>
<reference evidence="4" key="1">
    <citation type="submission" date="2019-11" db="EMBL/GenBank/DDBJ databases">
        <title>Characterization of Clostridium perfringens isolates from swine manure treated agricultural soils.</title>
        <authorList>
            <person name="Wushke S.T."/>
        </authorList>
    </citation>
    <scope>NUCLEOTIDE SEQUENCE</scope>
    <source>
        <strain evidence="4">X26</strain>
    </source>
</reference>
<keyword evidence="2" id="KW-0808">Transferase</keyword>
<dbReference type="EMBL" id="WNVC01000394">
    <property type="protein sequence ID" value="MDZ5000518.1"/>
    <property type="molecule type" value="Genomic_DNA"/>
</dbReference>
<comment type="similarity">
    <text evidence="1">Belongs to the FGGY kinase family.</text>
</comment>
<dbReference type="InterPro" id="IPR050406">
    <property type="entry name" value="FGGY_Carb_Kinase"/>
</dbReference>
<comment type="caution">
    <text evidence="4">The sequence shown here is derived from an EMBL/GenBank/DDBJ whole genome shotgun (WGS) entry which is preliminary data.</text>
</comment>
<proteinExistence type="inferred from homology"/>
<organism evidence="4 5">
    <name type="scientific">Clostridium perfringens</name>
    <dbReference type="NCBI Taxonomy" id="1502"/>
    <lineage>
        <taxon>Bacteria</taxon>
        <taxon>Bacillati</taxon>
        <taxon>Bacillota</taxon>
        <taxon>Clostridia</taxon>
        <taxon>Eubacteriales</taxon>
        <taxon>Clostridiaceae</taxon>
        <taxon>Clostridium</taxon>
    </lineage>
</organism>
<dbReference type="Gene3D" id="3.30.420.40">
    <property type="match status" value="2"/>
</dbReference>
<dbReference type="Proteomes" id="UP001291306">
    <property type="component" value="Unassembled WGS sequence"/>
</dbReference>
<dbReference type="PANTHER" id="PTHR43095">
    <property type="entry name" value="SUGAR KINASE"/>
    <property type="match status" value="1"/>
</dbReference>
<dbReference type="InterPro" id="IPR043129">
    <property type="entry name" value="ATPase_NBD"/>
</dbReference>
<dbReference type="GO" id="GO:0016301">
    <property type="term" value="F:kinase activity"/>
    <property type="evidence" value="ECO:0007669"/>
    <property type="project" value="UniProtKB-KW"/>
</dbReference>
<dbReference type="PANTHER" id="PTHR43095:SF5">
    <property type="entry name" value="XYLULOSE KINASE"/>
    <property type="match status" value="1"/>
</dbReference>
<evidence type="ECO:0000313" key="5">
    <source>
        <dbReference type="Proteomes" id="UP001291306"/>
    </source>
</evidence>
<dbReference type="AlphaFoldDB" id="A0AAW9I7U9"/>
<dbReference type="SUPFAM" id="SSF53067">
    <property type="entry name" value="Actin-like ATPase domain"/>
    <property type="match status" value="2"/>
</dbReference>
<evidence type="ECO:0000256" key="1">
    <source>
        <dbReference type="ARBA" id="ARBA00009156"/>
    </source>
</evidence>
<evidence type="ECO:0000256" key="3">
    <source>
        <dbReference type="ARBA" id="ARBA00022777"/>
    </source>
</evidence>
<feature type="non-terminal residue" evidence="4">
    <location>
        <position position="1"/>
    </location>
</feature>